<protein>
    <submittedName>
        <fullName evidence="3">Peptidase S41</fullName>
    </submittedName>
</protein>
<dbReference type="EMBL" id="JABBGM010000001">
    <property type="protein sequence ID" value="NML92657.1"/>
    <property type="molecule type" value="Genomic_DNA"/>
</dbReference>
<evidence type="ECO:0000259" key="2">
    <source>
        <dbReference type="Pfam" id="PF03572"/>
    </source>
</evidence>
<evidence type="ECO:0000313" key="4">
    <source>
        <dbReference type="Proteomes" id="UP000583556"/>
    </source>
</evidence>
<proteinExistence type="predicted"/>
<accession>A0A7Y0BLP3</accession>
<keyword evidence="1" id="KW-0732">Signal</keyword>
<dbReference type="GO" id="GO:0004175">
    <property type="term" value="F:endopeptidase activity"/>
    <property type="evidence" value="ECO:0007669"/>
    <property type="project" value="TreeGrafter"/>
</dbReference>
<organism evidence="3 4">
    <name type="scientific">Novosphingobium olei</name>
    <dbReference type="NCBI Taxonomy" id="2728851"/>
    <lineage>
        <taxon>Bacteria</taxon>
        <taxon>Pseudomonadati</taxon>
        <taxon>Pseudomonadota</taxon>
        <taxon>Alphaproteobacteria</taxon>
        <taxon>Sphingomonadales</taxon>
        <taxon>Sphingomonadaceae</taxon>
        <taxon>Novosphingobium</taxon>
    </lineage>
</organism>
<dbReference type="GO" id="GO:0030288">
    <property type="term" value="C:outer membrane-bounded periplasmic space"/>
    <property type="evidence" value="ECO:0007669"/>
    <property type="project" value="TreeGrafter"/>
</dbReference>
<dbReference type="InterPro" id="IPR029045">
    <property type="entry name" value="ClpP/crotonase-like_dom_sf"/>
</dbReference>
<dbReference type="Proteomes" id="UP000583556">
    <property type="component" value="Unassembled WGS sequence"/>
</dbReference>
<dbReference type="Pfam" id="PF03572">
    <property type="entry name" value="Peptidase_S41"/>
    <property type="match status" value="1"/>
</dbReference>
<keyword evidence="4" id="KW-1185">Reference proteome</keyword>
<reference evidence="3 4" key="1">
    <citation type="submission" date="2020-04" db="EMBL/GenBank/DDBJ databases">
        <title>Novosphingobium sp. TW-4 isolated from soil.</title>
        <authorList>
            <person name="Dahal R.H."/>
            <person name="Chaudhary D.K."/>
        </authorList>
    </citation>
    <scope>NUCLEOTIDE SEQUENCE [LARGE SCALE GENOMIC DNA]</scope>
    <source>
        <strain evidence="3 4">TW-4</strain>
    </source>
</reference>
<dbReference type="SUPFAM" id="SSF52096">
    <property type="entry name" value="ClpP/crotonase"/>
    <property type="match status" value="1"/>
</dbReference>
<feature type="signal peptide" evidence="1">
    <location>
        <begin position="1"/>
        <end position="26"/>
    </location>
</feature>
<feature type="domain" description="Tail specific protease" evidence="2">
    <location>
        <begin position="248"/>
        <end position="411"/>
    </location>
</feature>
<dbReference type="GO" id="GO:0007165">
    <property type="term" value="P:signal transduction"/>
    <property type="evidence" value="ECO:0007669"/>
    <property type="project" value="TreeGrafter"/>
</dbReference>
<dbReference type="Gene3D" id="3.90.226.10">
    <property type="entry name" value="2-enoyl-CoA Hydratase, Chain A, domain 1"/>
    <property type="match status" value="1"/>
</dbReference>
<dbReference type="PANTHER" id="PTHR32060:SF30">
    <property type="entry name" value="CARBOXY-TERMINAL PROCESSING PROTEASE CTPA"/>
    <property type="match status" value="1"/>
</dbReference>
<evidence type="ECO:0000256" key="1">
    <source>
        <dbReference type="SAM" id="SignalP"/>
    </source>
</evidence>
<dbReference type="PANTHER" id="PTHR32060">
    <property type="entry name" value="TAIL-SPECIFIC PROTEASE"/>
    <property type="match status" value="1"/>
</dbReference>
<dbReference type="GO" id="GO:0008236">
    <property type="term" value="F:serine-type peptidase activity"/>
    <property type="evidence" value="ECO:0007669"/>
    <property type="project" value="InterPro"/>
</dbReference>
<feature type="chain" id="PRO_5030536178" evidence="1">
    <location>
        <begin position="27"/>
        <end position="480"/>
    </location>
</feature>
<dbReference type="InterPro" id="IPR005151">
    <property type="entry name" value="Tail-specific_protease"/>
</dbReference>
<sequence>MQRRSFVKTGLATLLAGAVPVGRASAADLAGDMTILRRALNLHPGLYRYATPAQVAARLDALQGAFVGAATPDQRYLALSRFLATIRCGHSYANFYNQKKALAAALFDRRTRLPFHFVWLGDAMVVTADASGQLAPGTRIEAINGESATALRNRLLPYVRADGHNDGKRVSLLEVRGDDSIETFDVFQGLLAPPTAGVHRLVVRAPGGPARRIELPAIDLAERRKAMILTDSGPDAVVWRWDMRPDGVALLTMPGWALYDSKWNWQAWLDERLDSLTGARGLIVDIRDNEGGLEEPGNAVLSRFIDRPYNPPQQEQRLRFRTTPADLDPYLDTWDDSFRTLGQGATPLPGGFFLRPGSADNLTVAPAGKRLAIPLVVLTSPVNSSATFQFASAVRTTGAGRLVGRTTGGNRRGINGGCFFFVRLPASGIEFDLPLVGYFPTTAEPDAGLDPDIAVMATAADIAAARDPVLDRAVATILRR</sequence>
<name>A0A7Y0BLP3_9SPHN</name>
<comment type="caution">
    <text evidence="3">The sequence shown here is derived from an EMBL/GenBank/DDBJ whole genome shotgun (WGS) entry which is preliminary data.</text>
</comment>
<gene>
    <name evidence="3" type="ORF">HHL27_03090</name>
</gene>
<dbReference type="AlphaFoldDB" id="A0A7Y0BLP3"/>
<dbReference type="GO" id="GO:0006508">
    <property type="term" value="P:proteolysis"/>
    <property type="evidence" value="ECO:0007669"/>
    <property type="project" value="InterPro"/>
</dbReference>
<evidence type="ECO:0000313" key="3">
    <source>
        <dbReference type="EMBL" id="NML92657.1"/>
    </source>
</evidence>
<dbReference type="RefSeq" id="WP_169491876.1">
    <property type="nucleotide sequence ID" value="NZ_JABBGM010000001.1"/>
</dbReference>